<name>A0A292ZAJ9_SPHSA</name>
<organism evidence="2 3">
    <name type="scientific">Sphingobium fuliginis (strain ATCC 27551)</name>
    <dbReference type="NCBI Taxonomy" id="336203"/>
    <lineage>
        <taxon>Bacteria</taxon>
        <taxon>Pseudomonadati</taxon>
        <taxon>Pseudomonadota</taxon>
        <taxon>Alphaproteobacteria</taxon>
        <taxon>Sphingomonadales</taxon>
        <taxon>Sphingomonadaceae</taxon>
        <taxon>Sphingobium</taxon>
    </lineage>
</organism>
<feature type="transmembrane region" description="Helical" evidence="1">
    <location>
        <begin position="30"/>
        <end position="49"/>
    </location>
</feature>
<sequence>MCDTDAKKAAICYSENFQQFRALNTQMNQIPALAMTLTGGLWFGAGISENLDTEIRFALLMLAGLSNMALTLVVVRIRDVLQSYLDQIEAFHPPSFAGGTPKTPRAPWLGSYSMITIFCALMLLAAGFSFFGAFWKYWPLALSRWWGVAGFAALLLGLYLIIFSRVRRNAGGPSA</sequence>
<dbReference type="EMBL" id="BEWI01000030">
    <property type="protein sequence ID" value="GAY20158.1"/>
    <property type="molecule type" value="Genomic_DNA"/>
</dbReference>
<reference evidence="2 3" key="2">
    <citation type="journal article" date="2013" name="Environ. Sci. Technol.">
        <title>The 4-tert-butylphenol-utilizing bacterium Sphingobium fuliginis OMI can degrade bisphenols via phenolic ring hydroxylation and meta-cleavage pathway.</title>
        <authorList>
            <person name="Ogata Y."/>
            <person name="Goda S."/>
            <person name="Toyama T."/>
            <person name="Sei K."/>
            <person name="Ike M."/>
        </authorList>
    </citation>
    <scope>NUCLEOTIDE SEQUENCE [LARGE SCALE GENOMIC DNA]</scope>
    <source>
        <strain evidence="2 3">OMI</strain>
    </source>
</reference>
<accession>A0A292ZAJ9</accession>
<keyword evidence="1" id="KW-1133">Transmembrane helix</keyword>
<evidence type="ECO:0000256" key="1">
    <source>
        <dbReference type="SAM" id="Phobius"/>
    </source>
</evidence>
<gene>
    <name evidence="2" type="ORF">SFOMI_0680</name>
</gene>
<reference evidence="2 3" key="1">
    <citation type="journal article" date="2013" name="Biodegradation">
        <title>Occurrence of 4-tert-butylphenol (4-t-BP) biodegradation in an aquatic sample caused by the presence of Spirodela polyrrhiza and isolation of a 4-t-BP-utilizing bacterium.</title>
        <authorList>
            <person name="Ogata Y."/>
            <person name="Toyama T."/>
            <person name="Yu N."/>
            <person name="Wang X."/>
            <person name="Sei K."/>
            <person name="Ike M."/>
        </authorList>
    </citation>
    <scope>NUCLEOTIDE SEQUENCE [LARGE SCALE GENOMIC DNA]</scope>
    <source>
        <strain evidence="2 3">OMI</strain>
    </source>
</reference>
<dbReference type="AlphaFoldDB" id="A0A292ZAJ9"/>
<feature type="transmembrane region" description="Helical" evidence="1">
    <location>
        <begin position="112"/>
        <end position="138"/>
    </location>
</feature>
<keyword evidence="1" id="KW-0812">Transmembrane</keyword>
<keyword evidence="1" id="KW-0472">Membrane</keyword>
<proteinExistence type="predicted"/>
<protein>
    <submittedName>
        <fullName evidence="2">Uncharacterized protein</fullName>
    </submittedName>
</protein>
<feature type="transmembrane region" description="Helical" evidence="1">
    <location>
        <begin position="55"/>
        <end position="75"/>
    </location>
</feature>
<evidence type="ECO:0000313" key="3">
    <source>
        <dbReference type="Proteomes" id="UP000221538"/>
    </source>
</evidence>
<comment type="caution">
    <text evidence="2">The sequence shown here is derived from an EMBL/GenBank/DDBJ whole genome shotgun (WGS) entry which is preliminary data.</text>
</comment>
<evidence type="ECO:0000313" key="2">
    <source>
        <dbReference type="EMBL" id="GAY20158.1"/>
    </source>
</evidence>
<dbReference type="Proteomes" id="UP000221538">
    <property type="component" value="Unassembled WGS sequence"/>
</dbReference>
<feature type="transmembrane region" description="Helical" evidence="1">
    <location>
        <begin position="144"/>
        <end position="163"/>
    </location>
</feature>